<keyword evidence="2" id="KW-1185">Reference proteome</keyword>
<proteinExistence type="predicted"/>
<keyword evidence="1" id="KW-1133">Transmembrane helix</keyword>
<name>A0A1I7WQM9_HETBA</name>
<organism evidence="2 3">
    <name type="scientific">Heterorhabditis bacteriophora</name>
    <name type="common">Entomopathogenic nematode worm</name>
    <dbReference type="NCBI Taxonomy" id="37862"/>
    <lineage>
        <taxon>Eukaryota</taxon>
        <taxon>Metazoa</taxon>
        <taxon>Ecdysozoa</taxon>
        <taxon>Nematoda</taxon>
        <taxon>Chromadorea</taxon>
        <taxon>Rhabditida</taxon>
        <taxon>Rhabditina</taxon>
        <taxon>Rhabditomorpha</taxon>
        <taxon>Strongyloidea</taxon>
        <taxon>Heterorhabditidae</taxon>
        <taxon>Heterorhabditis</taxon>
    </lineage>
</organism>
<sequence length="177" mass="19701">MDNTTQLFGGQTISNTTNHPLFASTIDPLCYGVDDYFLVPRFWLAVVFGISISIVSIIFNTFIFIVFVTSKQHRVTYMVPMLTISHIAITASTYLITFAAIERYSITVNNGAVKFLQNNRKIMALIAVMAGVISKGTILEEVTVMTDPDCIGTINEWSVKPSDLVKRANIVKIHNTF</sequence>
<evidence type="ECO:0000313" key="3">
    <source>
        <dbReference type="WBParaSite" id="Hba_07397"/>
    </source>
</evidence>
<accession>A0A1I7WQM9</accession>
<protein>
    <submittedName>
        <fullName evidence="3">G_PROTEIN_RECEP_F1_2 domain-containing protein</fullName>
    </submittedName>
</protein>
<reference evidence="3" key="1">
    <citation type="submission" date="2016-11" db="UniProtKB">
        <authorList>
            <consortium name="WormBaseParasite"/>
        </authorList>
    </citation>
    <scope>IDENTIFICATION</scope>
</reference>
<dbReference type="AlphaFoldDB" id="A0A1I7WQM9"/>
<feature type="transmembrane region" description="Helical" evidence="1">
    <location>
        <begin position="121"/>
        <end position="138"/>
    </location>
</feature>
<dbReference type="WBParaSite" id="Hba_07397">
    <property type="protein sequence ID" value="Hba_07397"/>
    <property type="gene ID" value="Hba_07397"/>
</dbReference>
<keyword evidence="1" id="KW-0812">Transmembrane</keyword>
<evidence type="ECO:0000256" key="1">
    <source>
        <dbReference type="SAM" id="Phobius"/>
    </source>
</evidence>
<feature type="transmembrane region" description="Helical" evidence="1">
    <location>
        <begin position="79"/>
        <end position="101"/>
    </location>
</feature>
<keyword evidence="1" id="KW-0472">Membrane</keyword>
<evidence type="ECO:0000313" key="2">
    <source>
        <dbReference type="Proteomes" id="UP000095283"/>
    </source>
</evidence>
<dbReference type="PANTHER" id="PTHR46709">
    <property type="entry name" value="PROTEIN CBG23488-RELATED"/>
    <property type="match status" value="1"/>
</dbReference>
<feature type="transmembrane region" description="Helical" evidence="1">
    <location>
        <begin position="42"/>
        <end position="67"/>
    </location>
</feature>
<dbReference type="SUPFAM" id="SSF81321">
    <property type="entry name" value="Family A G protein-coupled receptor-like"/>
    <property type="match status" value="1"/>
</dbReference>
<dbReference type="PANTHER" id="PTHR46709:SF7">
    <property type="entry name" value="G-PROTEIN COUPLED RECEPTORS FAMILY 1 PROFILE DOMAIN-CONTAINING PROTEIN"/>
    <property type="match status" value="1"/>
</dbReference>
<dbReference type="Proteomes" id="UP000095283">
    <property type="component" value="Unplaced"/>
</dbReference>